<dbReference type="AlphaFoldDB" id="A0A9N7R4K9"/>
<accession>A0A9N7R4K9</accession>
<dbReference type="OrthoDB" id="868367at2759"/>
<evidence type="ECO:0000313" key="1">
    <source>
        <dbReference type="EMBL" id="CAA0810765.1"/>
    </source>
</evidence>
<proteinExistence type="predicted"/>
<dbReference type="GO" id="GO:0016168">
    <property type="term" value="F:chlorophyll binding"/>
    <property type="evidence" value="ECO:0007669"/>
    <property type="project" value="InterPro"/>
</dbReference>
<dbReference type="EMBL" id="CACSLK010006542">
    <property type="protein sequence ID" value="CAA0810765.1"/>
    <property type="molecule type" value="Genomic_DNA"/>
</dbReference>
<keyword evidence="2" id="KW-1185">Reference proteome</keyword>
<protein>
    <submittedName>
        <fullName evidence="1">Photosystem II CP43 reaction center protein</fullName>
    </submittedName>
</protein>
<gene>
    <name evidence="1" type="ORF">SHERM_12282</name>
</gene>
<reference evidence="1" key="1">
    <citation type="submission" date="2019-12" db="EMBL/GenBank/DDBJ databases">
        <authorList>
            <person name="Scholes J."/>
        </authorList>
    </citation>
    <scope>NUCLEOTIDE SEQUENCE</scope>
</reference>
<dbReference type="SUPFAM" id="SSF161077">
    <property type="entry name" value="Photosystem II antenna protein-like"/>
    <property type="match status" value="1"/>
</dbReference>
<organism evidence="1 2">
    <name type="scientific">Striga hermonthica</name>
    <name type="common">Purple witchweed</name>
    <name type="synonym">Buchnera hermonthica</name>
    <dbReference type="NCBI Taxonomy" id="68872"/>
    <lineage>
        <taxon>Eukaryota</taxon>
        <taxon>Viridiplantae</taxon>
        <taxon>Streptophyta</taxon>
        <taxon>Embryophyta</taxon>
        <taxon>Tracheophyta</taxon>
        <taxon>Spermatophyta</taxon>
        <taxon>Magnoliopsida</taxon>
        <taxon>eudicotyledons</taxon>
        <taxon>Gunneridae</taxon>
        <taxon>Pentapetalae</taxon>
        <taxon>asterids</taxon>
        <taxon>lamiids</taxon>
        <taxon>Lamiales</taxon>
        <taxon>Orobanchaceae</taxon>
        <taxon>Buchnereae</taxon>
        <taxon>Striga</taxon>
    </lineage>
</organism>
<dbReference type="Proteomes" id="UP001153555">
    <property type="component" value="Unassembled WGS sequence"/>
</dbReference>
<sequence>MTTILGMNLILLGLGAFLLVFKALYFGGVYDTWAPGGGDPELDLRQNQNCPEALKARAVIGRRSITSSLLPLGLHSATREKKTDGILLGNGSGSSCIARRQYLSSCHGR</sequence>
<name>A0A9N7R4K9_STRHE</name>
<dbReference type="GO" id="GO:0009521">
    <property type="term" value="C:photosystem"/>
    <property type="evidence" value="ECO:0007669"/>
    <property type="project" value="InterPro"/>
</dbReference>
<comment type="caution">
    <text evidence="1">The sequence shown here is derived from an EMBL/GenBank/DDBJ whole genome shotgun (WGS) entry which is preliminary data.</text>
</comment>
<dbReference type="GO" id="GO:0009767">
    <property type="term" value="P:photosynthetic electron transport chain"/>
    <property type="evidence" value="ECO:0007669"/>
    <property type="project" value="InterPro"/>
</dbReference>
<dbReference type="InterPro" id="IPR036001">
    <property type="entry name" value="PS_II_antenna-like_sf"/>
</dbReference>
<evidence type="ECO:0000313" key="2">
    <source>
        <dbReference type="Proteomes" id="UP001153555"/>
    </source>
</evidence>